<dbReference type="InterPro" id="IPR024743">
    <property type="entry name" value="Dynein_HC_stalk"/>
</dbReference>
<dbReference type="GO" id="GO:0005524">
    <property type="term" value="F:ATP binding"/>
    <property type="evidence" value="ECO:0007669"/>
    <property type="project" value="InterPro"/>
</dbReference>
<dbReference type="Gene3D" id="3.40.50.300">
    <property type="entry name" value="P-loop containing nucleotide triphosphate hydrolases"/>
    <property type="match status" value="6"/>
</dbReference>
<feature type="domain" description="Dynein heavy chain AAA module D4" evidence="7">
    <location>
        <begin position="3015"/>
        <end position="3274"/>
    </location>
</feature>
<dbReference type="InterPro" id="IPR013602">
    <property type="entry name" value="Dynein_heavy_linker"/>
</dbReference>
<dbReference type="Gene3D" id="1.10.472.130">
    <property type="match status" value="1"/>
</dbReference>
<feature type="domain" description="Dynein heavy chain AAA 5 extension" evidence="9">
    <location>
        <begin position="2362"/>
        <end position="2530"/>
    </location>
</feature>
<dbReference type="InterPro" id="IPR024317">
    <property type="entry name" value="Dynein_heavy_chain_D4_dom"/>
</dbReference>
<feature type="compositionally biased region" description="Polar residues" evidence="2">
    <location>
        <begin position="64"/>
        <end position="74"/>
    </location>
</feature>
<dbReference type="GO" id="GO:0008569">
    <property type="term" value="F:minus-end-directed microtubule motor activity"/>
    <property type="evidence" value="ECO:0007669"/>
    <property type="project" value="InterPro"/>
</dbReference>
<dbReference type="InterPro" id="IPR041466">
    <property type="entry name" value="Dynein_AAA5_ext"/>
</dbReference>
<evidence type="ECO:0000256" key="1">
    <source>
        <dbReference type="ARBA" id="ARBA00023054"/>
    </source>
</evidence>
<dbReference type="EMBL" id="RCMK01000067">
    <property type="protein sequence ID" value="KAG2950609.1"/>
    <property type="molecule type" value="Genomic_DNA"/>
</dbReference>
<dbReference type="GO" id="GO:0045505">
    <property type="term" value="F:dynein intermediate chain binding"/>
    <property type="evidence" value="ECO:0007669"/>
    <property type="project" value="InterPro"/>
</dbReference>
<feature type="domain" description="Dynein heavy chain coiled coil stalk" evidence="6">
    <location>
        <begin position="3549"/>
        <end position="3732"/>
    </location>
</feature>
<dbReference type="Pfam" id="PF17852">
    <property type="entry name" value="Dynein_AAA_lid"/>
    <property type="match status" value="1"/>
</dbReference>
<comment type="caution">
    <text evidence="10">The sequence shown here is derived from an EMBL/GenBank/DDBJ whole genome shotgun (WGS) entry which is preliminary data.</text>
</comment>
<name>A0A8T1E821_9STRA</name>
<evidence type="ECO:0000313" key="12">
    <source>
        <dbReference type="Proteomes" id="UP000736787"/>
    </source>
</evidence>
<dbReference type="Pfam" id="PF08393">
    <property type="entry name" value="DHC_N2"/>
    <property type="match status" value="1"/>
</dbReference>
<dbReference type="VEuPathDB" id="FungiDB:PC110_g5718"/>
<feature type="compositionally biased region" description="Polar residues" evidence="2">
    <location>
        <begin position="2032"/>
        <end position="2043"/>
    </location>
</feature>
<feature type="domain" description="Dynein heavy chain linker" evidence="4">
    <location>
        <begin position="1163"/>
        <end position="1605"/>
    </location>
</feature>
<evidence type="ECO:0000259" key="5">
    <source>
        <dbReference type="Pfam" id="PF12774"/>
    </source>
</evidence>
<dbReference type="Gene3D" id="1.20.58.1120">
    <property type="match status" value="1"/>
</dbReference>
<dbReference type="InterPro" id="IPR004273">
    <property type="entry name" value="Dynein_heavy_D6_P-loop"/>
</dbReference>
<dbReference type="InterPro" id="IPR027417">
    <property type="entry name" value="P-loop_NTPase"/>
</dbReference>
<dbReference type="InterPro" id="IPR042228">
    <property type="entry name" value="Dynein_linker_3"/>
</dbReference>
<dbReference type="Pfam" id="PF12781">
    <property type="entry name" value="AAA_9"/>
    <property type="match status" value="1"/>
</dbReference>
<organism evidence="10 12">
    <name type="scientific">Phytophthora cactorum</name>
    <dbReference type="NCBI Taxonomy" id="29920"/>
    <lineage>
        <taxon>Eukaryota</taxon>
        <taxon>Sar</taxon>
        <taxon>Stramenopiles</taxon>
        <taxon>Oomycota</taxon>
        <taxon>Peronosporomycetes</taxon>
        <taxon>Peronosporales</taxon>
        <taxon>Peronosporaceae</taxon>
        <taxon>Phytophthora</taxon>
    </lineage>
</organism>
<dbReference type="Gene3D" id="1.20.920.30">
    <property type="match status" value="1"/>
</dbReference>
<dbReference type="Gene3D" id="1.20.140.100">
    <property type="entry name" value="Dynein heavy chain, N-terminal domain 2"/>
    <property type="match status" value="1"/>
</dbReference>
<feature type="region of interest" description="Disordered" evidence="2">
    <location>
        <begin position="314"/>
        <end position="361"/>
    </location>
</feature>
<dbReference type="InterPro" id="IPR026983">
    <property type="entry name" value="DHC"/>
</dbReference>
<feature type="region of interest" description="Disordered" evidence="2">
    <location>
        <begin position="4971"/>
        <end position="4990"/>
    </location>
</feature>
<dbReference type="Pfam" id="PF12774">
    <property type="entry name" value="AAA_6"/>
    <property type="match status" value="1"/>
</dbReference>
<dbReference type="GO" id="GO:0007018">
    <property type="term" value="P:microtubule-based movement"/>
    <property type="evidence" value="ECO:0007669"/>
    <property type="project" value="InterPro"/>
</dbReference>
<feature type="region of interest" description="Disordered" evidence="2">
    <location>
        <begin position="21"/>
        <end position="77"/>
    </location>
</feature>
<feature type="domain" description="Dynein heavy chain region D6 P-loop" evidence="3">
    <location>
        <begin position="4350"/>
        <end position="4452"/>
    </location>
</feature>
<dbReference type="Pfam" id="PF03028">
    <property type="entry name" value="Dynein_heavy"/>
    <property type="match status" value="1"/>
</dbReference>
<dbReference type="EMBL" id="RCMV01000045">
    <property type="protein sequence ID" value="KAG3226950.1"/>
    <property type="molecule type" value="Genomic_DNA"/>
</dbReference>
<protein>
    <recommendedName>
        <fullName evidence="13">P-loop containing nucleoside triphosphate hydrolase</fullName>
    </recommendedName>
</protein>
<gene>
    <name evidence="10" type="ORF">PC117_g4281</name>
    <name evidence="11" type="ORF">PC129_g2480</name>
</gene>
<dbReference type="Proteomes" id="UP000760860">
    <property type="component" value="Unassembled WGS sequence"/>
</dbReference>
<evidence type="ECO:0000259" key="7">
    <source>
        <dbReference type="Pfam" id="PF12780"/>
    </source>
</evidence>
<evidence type="ECO:0000259" key="3">
    <source>
        <dbReference type="Pfam" id="PF03028"/>
    </source>
</evidence>
<dbReference type="GO" id="GO:0030286">
    <property type="term" value="C:dynein complex"/>
    <property type="evidence" value="ECO:0007669"/>
    <property type="project" value="InterPro"/>
</dbReference>
<evidence type="ECO:0000259" key="8">
    <source>
        <dbReference type="Pfam" id="PF12781"/>
    </source>
</evidence>
<dbReference type="InterPro" id="IPR035706">
    <property type="entry name" value="AAA_9"/>
</dbReference>
<dbReference type="PANTHER" id="PTHR45703:SF36">
    <property type="entry name" value="DYNEIN HEAVY CHAIN, CYTOPLASMIC"/>
    <property type="match status" value="1"/>
</dbReference>
<dbReference type="Gene3D" id="1.10.287.2620">
    <property type="match status" value="1"/>
</dbReference>
<evidence type="ECO:0008006" key="13">
    <source>
        <dbReference type="Google" id="ProtNLM"/>
    </source>
</evidence>
<accession>A0A8T1E821</accession>
<evidence type="ECO:0000313" key="11">
    <source>
        <dbReference type="EMBL" id="KAG3226950.1"/>
    </source>
</evidence>
<evidence type="ECO:0000259" key="6">
    <source>
        <dbReference type="Pfam" id="PF12777"/>
    </source>
</evidence>
<dbReference type="InterPro" id="IPR035699">
    <property type="entry name" value="AAA_6"/>
</dbReference>
<feature type="region of interest" description="Disordered" evidence="2">
    <location>
        <begin position="3454"/>
        <end position="3478"/>
    </location>
</feature>
<feature type="compositionally biased region" description="Acidic residues" evidence="2">
    <location>
        <begin position="3454"/>
        <end position="3464"/>
    </location>
</feature>
<dbReference type="InterPro" id="IPR042222">
    <property type="entry name" value="Dynein_2_N"/>
</dbReference>
<evidence type="ECO:0000259" key="4">
    <source>
        <dbReference type="Pfam" id="PF08393"/>
    </source>
</evidence>
<proteinExistence type="predicted"/>
<dbReference type="Pfam" id="PF12780">
    <property type="entry name" value="AAA_8"/>
    <property type="match status" value="1"/>
</dbReference>
<dbReference type="Gene3D" id="3.20.180.20">
    <property type="entry name" value="Dynein heavy chain, N-terminal domain 2"/>
    <property type="match status" value="1"/>
</dbReference>
<dbReference type="GO" id="GO:0051959">
    <property type="term" value="F:dynein light intermediate chain binding"/>
    <property type="evidence" value="ECO:0007669"/>
    <property type="project" value="InterPro"/>
</dbReference>
<evidence type="ECO:0000259" key="9">
    <source>
        <dbReference type="Pfam" id="PF17852"/>
    </source>
</evidence>
<keyword evidence="1" id="KW-0175">Coiled coil</keyword>
<feature type="region of interest" description="Disordered" evidence="2">
    <location>
        <begin position="2015"/>
        <end position="2043"/>
    </location>
</feature>
<evidence type="ECO:0000313" key="10">
    <source>
        <dbReference type="EMBL" id="KAG2950609.1"/>
    </source>
</evidence>
<sequence length="5040" mass="567241">MESVNSQVVRESAIFAALSPRGYSRRGRSSDIRSSTPVDTGSVPSGTLPPVNPRDASFIPRQPQRCTPQKSRFSPKTPRSLLMSVPMTANECWLVWKFLCDWVKTQIAMEVPASIPGFGTFYLRVQSLGIRITFFEPDKQFLNKFCLQVDSEMPDPALVATLSSTVSDADALASTDRAPSVVGLGDVFAFSFVEMAACCGNAVDSKRAQEWLNAVINKLGDAMSQCGRVELNIGVGVIACVDCVIQRHLLSRDSRSSPRLEYEIRTGESVVKRKLRAQAALQTTPTPPTKYSFLSGSTFSSSIQLNPVLDRSKDVPDFSFGPPNPRRPAFSSVVTTSESRASPRSTQLQKRHQRSPSPRINRINASVTAEPARNEVETKQEGEETRIAPQLFDRLSRTLCVEPDQNVSYLLPSNRIGSNFTPAAALLMTEKSASQFGQLTPHSGGVVFIEKPGFSGSSLRNRRKERFQNSTPEERYFEYLSDDKLIDRSYLAPLPADLEARVVAAAVKYILGPSSDQIEKVLEVAHQEFVDNYYASAKKAILNYLLMRAESCDRLGIPHGAPSHALLPIKWKWGSSDGPNGCIADLKTLVLRRPRQPPNTNRARITDRVSQSESVYSTAARRKRVQSKLMSLLILSNPQVRALRHMWHDMYASITLVDLPSIEDLNDAMEPMDIIQFERAQLGFSTKVRAFVMENWYLKTKMMFESAIQAQTFSIHTSEAAVSFRLRHLFDTVAAVMSLQIRSLIMKSIQAYVSFFERFGVLNGSQDSEANLRNEGRPIYPGLLTTLVLQGGQIQFRDPLVDIPSRLLNVLHNIPKLFSNLGRIETQFEEPIVLSTTSSPFLWNVAAQEDDIVVATIRIRAIIEQNLLHLRKLQADYDTFALTHRYVNSVDCFHLEENSELETYRAEMERVQTTALRLAIENRHSQHLGLFSVDCRQVNTRLHTDLAQWTIRLLQAFEQRTGRMNAELRQQYKEIAARLAKKPLDLYELVDGEAFVKSLKSAKLQELQDKCNIIKQRLRFLLFERENIHIGNFTADCASDALTEHENEGFRLSLDLLSSTAKTLKWRSHIDKLLIEADSQLVNERSRIEAMFIAKRSRFQAEIEEFEGEVRGFAKKGDLRHAATYVVQLAKMQDNIFSFRQAMATIIQEEQKLQWKPTDFGKLDDIAEEMAPYERLWKTVREFREMNSKWLRGNVFELPGKEGMQTLQQMLTVVADVSSVLILNSAAAAITAETVRKQMTDFRENVRLIVAIQNPAMKERHMKAVSELTGIDFTSEEAITLLKLLENGAFEMISEIVDISCNATQEQQIERALNEIRDEWEATSFQLVPSRHPITSSTALAPLLTTDDSESEVLNLVVEKECGDRIVSLMEDHLLRLQTLSCMSHAGPFIVEIAMWQNFASEMGEVVETLTLVEHRWRKITPLFAAGIVDNDSNASLLFASAARLYQASHVSILRKPGCIGYYQQSNPTVDLDQVPLSPAKSLISDLEQCQEILETVRGDVRIGFESKRSSFSRFYYLSDIELVTALALAEVPSDVTLWKALSRCFPGIHSVQTNPANEITALLSSVREPFPLGSPIVTNDTPMPTWLAKLETSMTTILHASIRAACSDLPHKEFRKWCLIWPEQSLLAAIQHVWTLESEQAYQSPNQRKVWTDITENLHQNIDAVSKEMRVTAYPHAKVSLGNIILLLMQLRDVSINALAEVGGAWVEESAESSSQKTERHTFPHYSPSLCWIAQPRFYFIDSVLSITMMTSSYLPYGLEYLGNRSAGVLVTPLTLRCFHAIAQAASTMIKGACLEGAAGVGKSTICHQLARLCGRLYVTFQCANRKLVFDELVNNIKATASSGAWLCIDNFQLWDATNVSMVTMLCAQVMNGLAARHAQCTLVGDRVRLRRGALFLLTLTTNTPGHCEIRDKNLVQEARFFFRTVVVQSPDIEKLAEFEFQGARFVHASELAKFLTVALRAFERGFELINRPFETTNERNILGSRLVNLRLVKYVVKRALELNSLEKEHRRRTRRTLLISPDPDEEHQELSTTEEPNSNYATPEAIAKCDEELMEHRSVYLAIQECMSSVVPSANLHLIDSVLRDFSSHDLTKETHTSNNEIQETTRLGGARHSLEDDVGNYVRTHETWKRFGVEFGMKTVQLLQTMRNSRVAVLSGEDQAGKTSLYVSLSRALTEISKRSATNRTSARKVSVGNANEATLVAPTRCVVVCPRALQLNQLLCLDAEDQSQSVFNKLLQEAKTSYKVDKCTQTWLVFDGDLDSLWSEQLLHTVEELQDDIPGHRKGLRLSSGKLLVSPHYVRVIMESPTLTNASPSFLSRVGVVHVEFSHRDQKWENVYGVWKILRRTEFEKCAELIFGILDSLVSEMVPAALEFVDANFENYICNDQGMMRVQWTLALFHSSLKQSWTKFCSLTSEKQRNTAVHCLFLQALVWGIGSTMDALERRKFHVFLYDFILHGPNNEHTTLKRLVMLFFPNGTLVESLANNADGNKVNTVSKPAHGGTISPKQMIYEYGFSLEFGSKWLPWTEYYNHWSQTLLGPSRPTTSGERGSVAGENYSLASQLNRLVAPTGAISSAICLSGQLLLASYPAILLGPKDCGKTVCGSSWILLSATIAQIPTKKKLGSAASVSSENEPGNAKDLEETVADEFTSVEKIYAGYYTGASDVLLHLETALQRIRIEGQGDKKRDSYSVLGNSAESKSTVYVFVDDLHCFYPDRKMDSALELFRMLAEYQTVVDPATSLVTKCEHVIPFATLLLPTPTTQRRSNRPDDIGRLMRRFTPITLLPFSDSDLTTICESFPQSGSMTSQPSGTNAGNASNAANAKELEHLLSIVVKASLKLYRLLTSNNDFNIFSKEAAFNPIKLHYNFRTAQLFKLVKTICSEIRPALSLAEKTVLSRLWCHESARVFGDSIMDPKESSSFHQHTIDIALTTFGVGHEAFVPASFDSQPLQDQTITQKWFANDLHFSYMGDSNTTAVYRNGYHEVTDMSKLELLVERSMMAMNYSTSSTPESMEIILCSYVIKHVMRVGRLLRMGRKAVLLLGASGRKLVTVTRLACFICKKVSVIYRIPGRTDGTNDDMTDRRKWNASLRAAMLKSIRARDAPLVFIVKDVYLDPEAYPYQIIDTFLGGHNLPPEVVAHEDLDEEIFAILRENAQIDNSRRSGSTPQQAPSILRSKRAIMDYFFQCVRQKLQLLLILSPNDAGIQPKNWASILWRFPNILKCCDINYAGSWPTDNLATMAQKCLSQSSLTTDTSSIMQLSEAAVQVYETTCRFLEEKRPQEAKAEAETILNYHKGDNGKHSSTTPMWKTCVSPFVKLEPSMLMDHLGLFISHYDQMQSTVASNVARLKTGLEFIDQTAQILKTEQSQAELLLPEMLEKTELRRQMSGSWERQKLATDKVTRGLELATTLVVTQRERLATVTQEYHDLIKDSRDAFNKIKLTLPVFHEACEDEEAGEENDDNDEKKMQEGDVQNEEEVAHTVDNVDDIDAEMVARRRLRKQIREFASLGRIPSSIYQLSECLGVILGIEPVEGRDEMDPDEIIMNYWENVAIQVKTAAFWRTLMTFDVRDVTEKMLSVLLPICRSPDFDKGLFASVHEVAGVLCEWVQNCTKFARDFVLALPKQAQLEREKELLKQAEVQVVKSKVEIYSQTTTAQQAGALRELSEQERQRADEKLHDTTSLLQLTSAAWKVLSSTREKWQQQYDAYAEFAQHWQGDLLLATAVIAYASCLNYSVHLQLHQLWTEAVAPHSLIPSSLRRPLHEIFRIRESELAKMTLNGVPSNDESTLESAVIALSCYRLPLLIDPYGVGSDWLKKHLGTGKLSVASGNSSTTDAGVWKEVETSIKRQTPLIIMDICRDRLQGLHSFLEAKRRAIFDAINHDISANRNGSGYRCWCYPPEDPMEELNPVDTAVFEFVSDACRVFFVYTDSNSTPEWMSKYLSQLTVIQFELTAPFVETQALQKLLESQGRLREVTEIRALQQEMVVCDEQIYGLEEELLEFFSTEQAEVVYSDNSKALRIVANRSAVNTLESTKAEATAKIRTHSDGLVSYVAVARRCLDAVWAWREFNFLDQGEFAFTDKMLPISWVWQLLVRAGETSNKNDTNLEEVTAYFTSYLQQCVIMNLHDEDCLLFRFLLAFRIWQRRMNEQNSPILGLDMSSDVVAPQSRLTTDIELLVRLLSLVRDRKDHDSCRPIMKSFLALRPTGVKAKAWSAVCYLAEASGTLRQFISTMQSVEGGQIAWQVLLEQDTMSSRKWDIPVPLDAFTRLCIVVAIYPQRFLCELEDFTEHELQRIHSVPVTTTFCSLTVTETSTPSLPTLVVAAAHAAQTQAPDRHRDLFFMWQSFSSTKAPIVVFCPPTIDFVDAVANVAKRAGATIDTSDTIQLLLADEAGFKKIVLSAMETGQWIVLPNLHSSHDRLEQLNSIYELYTSLGDGHVHSDFRLWISLLNEPAHLADFDSMRLNQTAIRREWGTGFHSLKRSLHHTFAVLKHELDGFTFASTVAARTPASTSGLSEIEGKCMKQLGVFHALVSCRDHFPFAKWKTNAEFGVTELCAAIHSMMTLRTEKETLMKECQSISGIGSWNEVTLRGVISNVYASTLKSHQDRQLIECCIDFVLNAWATIQEDAIPDTTAIVSHMAVPELAFVIKKLAVIPWVSVASAIAHFWKSESYGPPLLKDTLAAGGASFEGTTLWDPHNLRGDRHINMATKLAVMAANRGCQVNSTLIRSKPHRRMEVLPLLQSLTEFSTSMNSVVLPVLDDEYRKPISALVNHERLALKGIRSAILEEIRRLNTVSVRDLSLDSATWQLFEELRHNCVPTRWLSLLRLPLSKTNVPEGWILDKFQSLFLSRLHAFSAWTEPDDGPHKLPLDKFLTIMSVFEAVHQYFVRNHVGSAWCHPDCLKVVSLFEDSPKFTLPDDEGFVYFTGLRAMGHLQLQILDTRGNFRRTPISSEGVPVIIQVSSSCLSVKPTPSGVDAEETRSKSTEPNQSIEFSCPLFRASQSTVSPETNIRVVTTLPIQQLVLSEASLQIQMVVWRSE</sequence>
<evidence type="ECO:0000256" key="2">
    <source>
        <dbReference type="SAM" id="MobiDB-lite"/>
    </source>
</evidence>
<dbReference type="SUPFAM" id="SSF52540">
    <property type="entry name" value="P-loop containing nucleoside triphosphate hydrolases"/>
    <property type="match status" value="1"/>
</dbReference>
<feature type="compositionally biased region" description="Polar residues" evidence="2">
    <location>
        <begin position="332"/>
        <end position="348"/>
    </location>
</feature>
<dbReference type="Gene3D" id="1.20.920.20">
    <property type="match status" value="1"/>
</dbReference>
<dbReference type="Proteomes" id="UP000736787">
    <property type="component" value="Unassembled WGS sequence"/>
</dbReference>
<feature type="domain" description="Dynein heavy chain hydrolytic ATP-binding dynein motor region" evidence="5">
    <location>
        <begin position="1758"/>
        <end position="1961"/>
    </location>
</feature>
<feature type="domain" description="Dynein heavy chain ATP-binding dynein motor region" evidence="8">
    <location>
        <begin position="3779"/>
        <end position="3861"/>
    </location>
</feature>
<feature type="compositionally biased region" description="Polar residues" evidence="2">
    <location>
        <begin position="36"/>
        <end position="45"/>
    </location>
</feature>
<dbReference type="Pfam" id="PF12777">
    <property type="entry name" value="MT"/>
    <property type="match status" value="1"/>
</dbReference>
<dbReference type="PANTHER" id="PTHR45703">
    <property type="entry name" value="DYNEIN HEAVY CHAIN"/>
    <property type="match status" value="1"/>
</dbReference>
<reference evidence="10" key="1">
    <citation type="submission" date="2018-10" db="EMBL/GenBank/DDBJ databases">
        <title>Effector identification in a new, highly contiguous assembly of the strawberry crown rot pathogen Phytophthora cactorum.</title>
        <authorList>
            <person name="Armitage A.D."/>
            <person name="Nellist C.F."/>
            <person name="Bates H."/>
            <person name="Vickerstaff R.J."/>
            <person name="Harrison R.J."/>
        </authorList>
    </citation>
    <scope>NUCLEOTIDE SEQUENCE</scope>
    <source>
        <strain evidence="10">4040</strain>
        <strain evidence="11">P421</strain>
    </source>
</reference>